<evidence type="ECO:0000313" key="5">
    <source>
        <dbReference type="RefSeq" id="XP_026748183.2"/>
    </source>
</evidence>
<keyword evidence="2" id="KW-0472">Membrane</keyword>
<keyword evidence="4" id="KW-1185">Reference proteome</keyword>
<keyword evidence="2" id="KW-1133">Transmembrane helix</keyword>
<accession>A0A6J1W720</accession>
<feature type="region of interest" description="Disordered" evidence="1">
    <location>
        <begin position="23"/>
        <end position="51"/>
    </location>
</feature>
<proteinExistence type="predicted"/>
<feature type="chain" id="PRO_5045034794" evidence="3">
    <location>
        <begin position="19"/>
        <end position="256"/>
    </location>
</feature>
<keyword evidence="3" id="KW-0732">Signal</keyword>
<organism evidence="4 5">
    <name type="scientific">Galleria mellonella</name>
    <name type="common">Greater wax moth</name>
    <dbReference type="NCBI Taxonomy" id="7137"/>
    <lineage>
        <taxon>Eukaryota</taxon>
        <taxon>Metazoa</taxon>
        <taxon>Ecdysozoa</taxon>
        <taxon>Arthropoda</taxon>
        <taxon>Hexapoda</taxon>
        <taxon>Insecta</taxon>
        <taxon>Pterygota</taxon>
        <taxon>Neoptera</taxon>
        <taxon>Endopterygota</taxon>
        <taxon>Lepidoptera</taxon>
        <taxon>Glossata</taxon>
        <taxon>Ditrysia</taxon>
        <taxon>Pyraloidea</taxon>
        <taxon>Pyralidae</taxon>
        <taxon>Galleriinae</taxon>
        <taxon>Galleria</taxon>
    </lineage>
</organism>
<dbReference type="Proteomes" id="UP001652740">
    <property type="component" value="Unplaced"/>
</dbReference>
<dbReference type="GeneID" id="113509100"/>
<sequence length="256" mass="28817">MLLSYLFFILLFSNLVYGKNSTQYDTSKNVPSAKQSDQDDSNSPKIVSEGGPISPIPSTLTQFKENHTNLISVDKELGKNKERPVVARKGVEYPPLEDKDILSFNSTEELKDVVQNKFNITVSASSKGNMKKDHEATEKLNNVPVIQNVSTIPLKPTVLSYEALEEIEQHTNSESVSIKSSSESVIIDQIPNPNINKKFQSMNASRPDLIMPIVITVLTVPLFVVLGYMALRRGHEAWKNRHYKRMDFLLDGMYND</sequence>
<protein>
    <submittedName>
        <fullName evidence="5">Uncharacterized protein LOC113509100</fullName>
    </submittedName>
</protein>
<dbReference type="RefSeq" id="XP_026748183.2">
    <property type="nucleotide sequence ID" value="XM_026892382.3"/>
</dbReference>
<dbReference type="KEGG" id="gmw:113509100"/>
<reference evidence="5" key="1">
    <citation type="submission" date="2025-08" db="UniProtKB">
        <authorList>
            <consortium name="RefSeq"/>
        </authorList>
    </citation>
    <scope>IDENTIFICATION</scope>
    <source>
        <tissue evidence="5">Whole larvae</tissue>
    </source>
</reference>
<evidence type="ECO:0000256" key="1">
    <source>
        <dbReference type="SAM" id="MobiDB-lite"/>
    </source>
</evidence>
<dbReference type="InParanoid" id="A0A6J1W720"/>
<dbReference type="AlphaFoldDB" id="A0A6J1W720"/>
<evidence type="ECO:0000256" key="2">
    <source>
        <dbReference type="SAM" id="Phobius"/>
    </source>
</evidence>
<feature type="compositionally biased region" description="Polar residues" evidence="1">
    <location>
        <begin position="23"/>
        <end position="45"/>
    </location>
</feature>
<evidence type="ECO:0000313" key="4">
    <source>
        <dbReference type="Proteomes" id="UP001652740"/>
    </source>
</evidence>
<keyword evidence="2" id="KW-0812">Transmembrane</keyword>
<dbReference type="FunCoup" id="A0A6J1W720">
    <property type="interactions" value="3"/>
</dbReference>
<feature type="signal peptide" evidence="3">
    <location>
        <begin position="1"/>
        <end position="18"/>
    </location>
</feature>
<feature type="transmembrane region" description="Helical" evidence="2">
    <location>
        <begin position="209"/>
        <end position="231"/>
    </location>
</feature>
<gene>
    <name evidence="5" type="primary">LOC113509100</name>
</gene>
<name>A0A6J1W720_GALME</name>
<evidence type="ECO:0000256" key="3">
    <source>
        <dbReference type="SAM" id="SignalP"/>
    </source>
</evidence>